<evidence type="ECO:0000256" key="2">
    <source>
        <dbReference type="ARBA" id="ARBA00001946"/>
    </source>
</evidence>
<keyword evidence="5" id="KW-0460">Magnesium</keyword>
<dbReference type="InterPro" id="IPR000086">
    <property type="entry name" value="NUDIX_hydrolase_dom"/>
</dbReference>
<dbReference type="GO" id="GO:0046872">
    <property type="term" value="F:metal ion binding"/>
    <property type="evidence" value="ECO:0007669"/>
    <property type="project" value="UniProtKB-KW"/>
</dbReference>
<dbReference type="PANTHER" id="PTHR12318:SF0">
    <property type="entry name" value="ACYL-COENZYME A DIPHOSPHATASE NUDT19"/>
    <property type="match status" value="1"/>
</dbReference>
<dbReference type="CDD" id="cd18870">
    <property type="entry name" value="NUDIX_AcylCoAdiphos_Nudt19"/>
    <property type="match status" value="1"/>
</dbReference>
<evidence type="ECO:0000259" key="7">
    <source>
        <dbReference type="PROSITE" id="PS51462"/>
    </source>
</evidence>
<evidence type="ECO:0000256" key="6">
    <source>
        <dbReference type="ARBA" id="ARBA00023211"/>
    </source>
</evidence>
<dbReference type="PROSITE" id="PS51462">
    <property type="entry name" value="NUDIX"/>
    <property type="match status" value="1"/>
</dbReference>
<dbReference type="RefSeq" id="WP_319943502.1">
    <property type="nucleotide sequence ID" value="NZ_WEGI01000011.1"/>
</dbReference>
<comment type="cofactor">
    <cofactor evidence="1">
        <name>Mn(2+)</name>
        <dbReference type="ChEBI" id="CHEBI:29035"/>
    </cofactor>
</comment>
<keyword evidence="9" id="KW-1185">Reference proteome</keyword>
<evidence type="ECO:0000313" key="9">
    <source>
        <dbReference type="Proteomes" id="UP000431401"/>
    </source>
</evidence>
<proteinExistence type="predicted"/>
<gene>
    <name evidence="8" type="ORF">NRB56_50830</name>
</gene>
<dbReference type="Gene3D" id="3.90.79.10">
    <property type="entry name" value="Nucleoside Triphosphate Pyrophosphohydrolase"/>
    <property type="match status" value="1"/>
</dbReference>
<reference evidence="8 9" key="1">
    <citation type="submission" date="2019-10" db="EMBL/GenBank/DDBJ databases">
        <title>Nocardia macrotermitis sp. nov. and Nocardia aurantia sp. nov., isolated from the gut of fungus growing-termite Macrotermes natalensis.</title>
        <authorList>
            <person name="Benndorf R."/>
            <person name="Schwitalla J."/>
            <person name="Martin K."/>
            <person name="De Beer W."/>
            <person name="Kaster A.-K."/>
            <person name="Vollmers J."/>
            <person name="Poulsen M."/>
            <person name="Beemelmanns C."/>
        </authorList>
    </citation>
    <scope>NUCLEOTIDE SEQUENCE [LARGE SCALE GENOMIC DNA]</scope>
    <source>
        <strain evidence="8 9">RB56</strain>
    </source>
</reference>
<dbReference type="InterPro" id="IPR015797">
    <property type="entry name" value="NUDIX_hydrolase-like_dom_sf"/>
</dbReference>
<dbReference type="EMBL" id="WEGI01000011">
    <property type="protein sequence ID" value="MQY29493.1"/>
    <property type="molecule type" value="Genomic_DNA"/>
</dbReference>
<keyword evidence="4" id="KW-0378">Hydrolase</keyword>
<evidence type="ECO:0000256" key="4">
    <source>
        <dbReference type="ARBA" id="ARBA00022801"/>
    </source>
</evidence>
<dbReference type="AlphaFoldDB" id="A0A7K0DUQ1"/>
<dbReference type="SUPFAM" id="SSF55811">
    <property type="entry name" value="Nudix"/>
    <property type="match status" value="1"/>
</dbReference>
<keyword evidence="3" id="KW-0479">Metal-binding</keyword>
<dbReference type="InterPro" id="IPR039121">
    <property type="entry name" value="NUDT19"/>
</dbReference>
<dbReference type="GO" id="GO:0016818">
    <property type="term" value="F:hydrolase activity, acting on acid anhydrides, in phosphorus-containing anhydrides"/>
    <property type="evidence" value="ECO:0007669"/>
    <property type="project" value="InterPro"/>
</dbReference>
<evidence type="ECO:0000256" key="3">
    <source>
        <dbReference type="ARBA" id="ARBA00022723"/>
    </source>
</evidence>
<evidence type="ECO:0000313" key="8">
    <source>
        <dbReference type="EMBL" id="MQY29493.1"/>
    </source>
</evidence>
<feature type="domain" description="Nudix hydrolase" evidence="7">
    <location>
        <begin position="14"/>
        <end position="216"/>
    </location>
</feature>
<comment type="caution">
    <text evidence="8">The sequence shown here is derived from an EMBL/GenBank/DDBJ whole genome shotgun (WGS) entry which is preliminary data.</text>
</comment>
<name>A0A7K0DUQ1_9NOCA</name>
<keyword evidence="6" id="KW-0464">Manganese</keyword>
<accession>A0A7K0DUQ1</accession>
<dbReference type="PANTHER" id="PTHR12318">
    <property type="entry name" value="TESTOSTERONE-REGULATED PROTEIN RP2"/>
    <property type="match status" value="1"/>
</dbReference>
<protein>
    <recommendedName>
        <fullName evidence="7">Nudix hydrolase domain-containing protein</fullName>
    </recommendedName>
</protein>
<sequence length="271" mass="29385">MSEIIAGAESPAAPKDASTVILVRDGASGPEVFLQRRVDGMAFAAGVTVFPGGGVDVSDSVADIGWAGPDAAWWGERFGVGEDRARALVCAAVRELFEECGVLLAGPTADTVVTEAETHSAVREQLVRRELTLGEFLSRERLVLRADLLRPWANWITPEISPRRYDTHFFVAMLPAGQRADGATSEASEVRWATPAAVLDSWRAGADELLGPTWTQLRTLHGFASAADLFAADRDIETVLPVLERGGDRIRLVFPDCDAYYADLPAAHRRW</sequence>
<dbReference type="Proteomes" id="UP000431401">
    <property type="component" value="Unassembled WGS sequence"/>
</dbReference>
<comment type="cofactor">
    <cofactor evidence="2">
        <name>Mg(2+)</name>
        <dbReference type="ChEBI" id="CHEBI:18420"/>
    </cofactor>
</comment>
<organism evidence="8 9">
    <name type="scientific">Nocardia aurantia</name>
    <dbReference type="NCBI Taxonomy" id="2585199"/>
    <lineage>
        <taxon>Bacteria</taxon>
        <taxon>Bacillati</taxon>
        <taxon>Actinomycetota</taxon>
        <taxon>Actinomycetes</taxon>
        <taxon>Mycobacteriales</taxon>
        <taxon>Nocardiaceae</taxon>
        <taxon>Nocardia</taxon>
    </lineage>
</organism>
<evidence type="ECO:0000256" key="5">
    <source>
        <dbReference type="ARBA" id="ARBA00022842"/>
    </source>
</evidence>
<evidence type="ECO:0000256" key="1">
    <source>
        <dbReference type="ARBA" id="ARBA00001936"/>
    </source>
</evidence>